<dbReference type="AlphaFoldDB" id="A0A158KBP5"/>
<dbReference type="Proteomes" id="UP000055019">
    <property type="component" value="Unassembled WGS sequence"/>
</dbReference>
<gene>
    <name evidence="4" type="ORF">AWB74_05264</name>
</gene>
<dbReference type="RefSeq" id="WP_061149582.1">
    <property type="nucleotide sequence ID" value="NZ_FCOM02000028.1"/>
</dbReference>
<dbReference type="SUPFAM" id="SSF55729">
    <property type="entry name" value="Acyl-CoA N-acyltransferases (Nat)"/>
    <property type="match status" value="1"/>
</dbReference>
<dbReference type="PANTHER" id="PTHR10545:SF42">
    <property type="entry name" value="ACETYLTRANSFERASE"/>
    <property type="match status" value="1"/>
</dbReference>
<keyword evidence="1" id="KW-0808">Transferase</keyword>
<dbReference type="PROSITE" id="PS51186">
    <property type="entry name" value="GNAT"/>
    <property type="match status" value="1"/>
</dbReference>
<comment type="caution">
    <text evidence="4">The sequence shown here is derived from an EMBL/GenBank/DDBJ whole genome shotgun (WGS) entry which is preliminary data.</text>
</comment>
<protein>
    <submittedName>
        <fullName evidence="4">N-acetyltransferase GCN5</fullName>
    </submittedName>
</protein>
<evidence type="ECO:0000259" key="3">
    <source>
        <dbReference type="PROSITE" id="PS51186"/>
    </source>
</evidence>
<dbReference type="InterPro" id="IPR051016">
    <property type="entry name" value="Diverse_Substrate_AcTransf"/>
</dbReference>
<feature type="domain" description="N-acetyltransferase" evidence="3">
    <location>
        <begin position="4"/>
        <end position="161"/>
    </location>
</feature>
<dbReference type="CDD" id="cd04301">
    <property type="entry name" value="NAT_SF"/>
    <property type="match status" value="1"/>
</dbReference>
<evidence type="ECO:0000313" key="5">
    <source>
        <dbReference type="Proteomes" id="UP000055019"/>
    </source>
</evidence>
<proteinExistence type="predicted"/>
<accession>A0A158KBP5</accession>
<organism evidence="4 5">
    <name type="scientific">Caballeronia arvi</name>
    <dbReference type="NCBI Taxonomy" id="1777135"/>
    <lineage>
        <taxon>Bacteria</taxon>
        <taxon>Pseudomonadati</taxon>
        <taxon>Pseudomonadota</taxon>
        <taxon>Betaproteobacteria</taxon>
        <taxon>Burkholderiales</taxon>
        <taxon>Burkholderiaceae</taxon>
        <taxon>Caballeronia</taxon>
    </lineage>
</organism>
<dbReference type="InterPro" id="IPR016181">
    <property type="entry name" value="Acyl_CoA_acyltransferase"/>
</dbReference>
<dbReference type="InterPro" id="IPR000182">
    <property type="entry name" value="GNAT_dom"/>
</dbReference>
<dbReference type="Gene3D" id="3.40.630.30">
    <property type="match status" value="1"/>
</dbReference>
<dbReference type="Pfam" id="PF00583">
    <property type="entry name" value="Acetyltransf_1"/>
    <property type="match status" value="1"/>
</dbReference>
<keyword evidence="5" id="KW-1185">Reference proteome</keyword>
<sequence length="161" mass="18624">MQLVEIKAVENSDFDNWLSLWKGYQRFYEVDIPESVTLETWERFLNPTEPMHAALALVGEHAFGLVHSIYHRSTWTTSDYCYLQDLFVAADARGGGIGRKLIEHVYADANRRGVSRVHWLTRETNHTGMRLYDSVGDRSGFVQYRGRVGPEFEAPEDRRTI</sequence>
<evidence type="ECO:0000256" key="2">
    <source>
        <dbReference type="ARBA" id="ARBA00023315"/>
    </source>
</evidence>
<dbReference type="OrthoDB" id="9805924at2"/>
<reference evidence="4" key="1">
    <citation type="submission" date="2016-01" db="EMBL/GenBank/DDBJ databases">
        <authorList>
            <person name="Peeters C."/>
        </authorList>
    </citation>
    <scope>NUCLEOTIDE SEQUENCE [LARGE SCALE GENOMIC DNA]</scope>
    <source>
        <strain evidence="4">LMG 29317</strain>
    </source>
</reference>
<evidence type="ECO:0000256" key="1">
    <source>
        <dbReference type="ARBA" id="ARBA00022679"/>
    </source>
</evidence>
<dbReference type="PANTHER" id="PTHR10545">
    <property type="entry name" value="DIAMINE N-ACETYLTRANSFERASE"/>
    <property type="match status" value="1"/>
</dbReference>
<keyword evidence="2" id="KW-0012">Acyltransferase</keyword>
<evidence type="ECO:0000313" key="4">
    <source>
        <dbReference type="EMBL" id="SAL77960.1"/>
    </source>
</evidence>
<dbReference type="GO" id="GO:0008080">
    <property type="term" value="F:N-acetyltransferase activity"/>
    <property type="evidence" value="ECO:0007669"/>
    <property type="project" value="TreeGrafter"/>
</dbReference>
<dbReference type="EMBL" id="FCOM02000028">
    <property type="protein sequence ID" value="SAL77960.1"/>
    <property type="molecule type" value="Genomic_DNA"/>
</dbReference>
<name>A0A158KBP5_9BURK</name>